<feature type="compositionally biased region" description="Basic and acidic residues" evidence="1">
    <location>
        <begin position="404"/>
        <end position="420"/>
    </location>
</feature>
<protein>
    <recommendedName>
        <fullName evidence="2">Calmodulin-binding domain-containing protein</fullName>
    </recommendedName>
</protein>
<dbReference type="GO" id="GO:0005516">
    <property type="term" value="F:calmodulin binding"/>
    <property type="evidence" value="ECO:0007669"/>
    <property type="project" value="InterPro"/>
</dbReference>
<feature type="region of interest" description="Disordered" evidence="1">
    <location>
        <begin position="173"/>
        <end position="193"/>
    </location>
</feature>
<accession>A0AAV7HG43</accession>
<feature type="domain" description="Calmodulin-binding" evidence="2">
    <location>
        <begin position="437"/>
        <end position="556"/>
    </location>
</feature>
<sequence length="566" mass="63579">MGKDLIEKGIKEKEGLEKKSRGPMFLSNAYGNVQSRYLKAPMGSCHDLCKYGHKHEFDDEGKHTIFRRFMKNSIVSDAVQNHAGDLNMGDRRKISGLKLRDSDKAKVLQQNMQKVVGMTEIPNEISIKTPSEDVTMTPSLRLQKKSIEFPLQTILHSSSVEVNRPKILNANEKKKKQAVKPKASPVLEHSPVKQNKLKASTEITSGGGPNIFKEKVASYVKETMTSSAWKVNRQKNMTVRKRSGSTKLQSERKNVSLPSKNIDGSAKPAISLKAKVPLVRSVAQLNAARNLESSRNLDRKVSKSFNMLKVGDRNFLKLQKASIYSTIPVHNVVSLKERKFKNLEHATHVRDKKTDDDVDIHGNIQKSIEAKSENEGMVSNDENFSMEGDGYISESCVSELSETEVVKSKQGGEHTEEKDKRRVRRTPAVKLDDSSSLPYKMKFKRGRVIDLRPTENVGPRKLRFRRGRVLDENSNAEVIKRFFRKRDKSDMKPPGAIALANSSEAVTVTLKHQDAQEKKDVQALFNHVIEETASKLVKTRKSKVKALVGAFETVISLQETKAAQLI</sequence>
<dbReference type="SMART" id="SM01054">
    <property type="entry name" value="CaM_binding"/>
    <property type="match status" value="1"/>
</dbReference>
<dbReference type="Proteomes" id="UP000775213">
    <property type="component" value="Unassembled WGS sequence"/>
</dbReference>
<proteinExistence type="predicted"/>
<keyword evidence="4" id="KW-1185">Reference proteome</keyword>
<dbReference type="EMBL" id="JAGFBR010000005">
    <property type="protein sequence ID" value="KAH0467049.1"/>
    <property type="molecule type" value="Genomic_DNA"/>
</dbReference>
<feature type="region of interest" description="Disordered" evidence="1">
    <location>
        <begin position="238"/>
        <end position="262"/>
    </location>
</feature>
<dbReference type="PANTHER" id="PTHR33349:SF41">
    <property type="entry name" value="EMB|CAB62594.1"/>
    <property type="match status" value="1"/>
</dbReference>
<gene>
    <name evidence="3" type="ORF">IEQ34_004287</name>
</gene>
<reference evidence="3 4" key="1">
    <citation type="journal article" date="2021" name="Hortic Res">
        <title>Chromosome-scale assembly of the Dendrobium chrysotoxum genome enhances the understanding of orchid evolution.</title>
        <authorList>
            <person name="Zhang Y."/>
            <person name="Zhang G.Q."/>
            <person name="Zhang D."/>
            <person name="Liu X.D."/>
            <person name="Xu X.Y."/>
            <person name="Sun W.H."/>
            <person name="Yu X."/>
            <person name="Zhu X."/>
            <person name="Wang Z.W."/>
            <person name="Zhao X."/>
            <person name="Zhong W.Y."/>
            <person name="Chen H."/>
            <person name="Yin W.L."/>
            <person name="Huang T."/>
            <person name="Niu S.C."/>
            <person name="Liu Z.J."/>
        </authorList>
    </citation>
    <scope>NUCLEOTIDE SEQUENCE [LARGE SCALE GENOMIC DNA]</scope>
    <source>
        <strain evidence="3">Lindl</strain>
    </source>
</reference>
<dbReference type="AlphaFoldDB" id="A0AAV7HG43"/>
<dbReference type="InterPro" id="IPR012417">
    <property type="entry name" value="CaM-bd_dom_pln"/>
</dbReference>
<name>A0AAV7HG43_DENCH</name>
<evidence type="ECO:0000259" key="2">
    <source>
        <dbReference type="SMART" id="SM01054"/>
    </source>
</evidence>
<organism evidence="3 4">
    <name type="scientific">Dendrobium chrysotoxum</name>
    <name type="common">Orchid</name>
    <dbReference type="NCBI Taxonomy" id="161865"/>
    <lineage>
        <taxon>Eukaryota</taxon>
        <taxon>Viridiplantae</taxon>
        <taxon>Streptophyta</taxon>
        <taxon>Embryophyta</taxon>
        <taxon>Tracheophyta</taxon>
        <taxon>Spermatophyta</taxon>
        <taxon>Magnoliopsida</taxon>
        <taxon>Liliopsida</taxon>
        <taxon>Asparagales</taxon>
        <taxon>Orchidaceae</taxon>
        <taxon>Epidendroideae</taxon>
        <taxon>Malaxideae</taxon>
        <taxon>Dendrobiinae</taxon>
        <taxon>Dendrobium</taxon>
    </lineage>
</organism>
<evidence type="ECO:0000313" key="4">
    <source>
        <dbReference type="Proteomes" id="UP000775213"/>
    </source>
</evidence>
<evidence type="ECO:0000313" key="3">
    <source>
        <dbReference type="EMBL" id="KAH0467049.1"/>
    </source>
</evidence>
<evidence type="ECO:0000256" key="1">
    <source>
        <dbReference type="SAM" id="MobiDB-lite"/>
    </source>
</evidence>
<dbReference type="PANTHER" id="PTHR33349">
    <property type="entry name" value="EMB|CAB62594.1"/>
    <property type="match status" value="1"/>
</dbReference>
<comment type="caution">
    <text evidence="3">The sequence shown here is derived from an EMBL/GenBank/DDBJ whole genome shotgun (WGS) entry which is preliminary data.</text>
</comment>
<dbReference type="Pfam" id="PF07839">
    <property type="entry name" value="CaM_binding"/>
    <property type="match status" value="1"/>
</dbReference>
<feature type="region of interest" description="Disordered" evidence="1">
    <location>
        <begin position="402"/>
        <end position="431"/>
    </location>
</feature>